<dbReference type="EMBL" id="PRLG01000015">
    <property type="protein sequence ID" value="PYY29682.1"/>
    <property type="molecule type" value="Genomic_DNA"/>
</dbReference>
<protein>
    <recommendedName>
        <fullName evidence="3">PRC-barrel domain-containing protein</fullName>
    </recommendedName>
</protein>
<evidence type="ECO:0008006" key="3">
    <source>
        <dbReference type="Google" id="ProtNLM"/>
    </source>
</evidence>
<proteinExistence type="predicted"/>
<accession>A0A2W0CI09</accession>
<organism evidence="1 2">
    <name type="scientific">Paenibacillus illinoisensis</name>
    <dbReference type="NCBI Taxonomy" id="59845"/>
    <lineage>
        <taxon>Bacteria</taxon>
        <taxon>Bacillati</taxon>
        <taxon>Bacillota</taxon>
        <taxon>Bacilli</taxon>
        <taxon>Bacillales</taxon>
        <taxon>Paenibacillaceae</taxon>
        <taxon>Paenibacillus</taxon>
    </lineage>
</organism>
<dbReference type="AlphaFoldDB" id="A0A2W0CI09"/>
<dbReference type="Proteomes" id="UP000247459">
    <property type="component" value="Unassembled WGS sequence"/>
</dbReference>
<comment type="caution">
    <text evidence="1">The sequence shown here is derived from an EMBL/GenBank/DDBJ whole genome shotgun (WGS) entry which is preliminary data.</text>
</comment>
<evidence type="ECO:0000313" key="2">
    <source>
        <dbReference type="Proteomes" id="UP000247459"/>
    </source>
</evidence>
<gene>
    <name evidence="1" type="ORF">PIL02S_01882</name>
</gene>
<name>A0A2W0CI09_9BACL</name>
<reference evidence="1 2" key="1">
    <citation type="submission" date="2018-01" db="EMBL/GenBank/DDBJ databases">
        <title>Genome sequence of the PGP bacterium Paenibacillus illinoisensis E3.</title>
        <authorList>
            <person name="Rolli E."/>
            <person name="Marasco R."/>
            <person name="Bessem C."/>
            <person name="Michoud G."/>
            <person name="Gaiarsa S."/>
            <person name="Borin S."/>
            <person name="Daffonchio D."/>
        </authorList>
    </citation>
    <scope>NUCLEOTIDE SEQUENCE [LARGE SCALE GENOMIC DNA]</scope>
    <source>
        <strain evidence="1 2">E3</strain>
    </source>
</reference>
<sequence length="69" mass="7948">MKGYLNRGIKITFLDNLNVIGMYINYYTFNNVLVILPEDAHDDTRLLIPLSAVKTIGPWDLEHDVLEDL</sequence>
<evidence type="ECO:0000313" key="1">
    <source>
        <dbReference type="EMBL" id="PYY29682.1"/>
    </source>
</evidence>